<protein>
    <submittedName>
        <fullName evidence="3">Transcriptional regulator</fullName>
    </submittedName>
</protein>
<dbReference type="InterPro" id="IPR041413">
    <property type="entry name" value="MLTR_LBD"/>
</dbReference>
<organism evidence="3 4">
    <name type="scientific">Streptomyces canarius</name>
    <dbReference type="NCBI Taxonomy" id="285453"/>
    <lineage>
        <taxon>Bacteria</taxon>
        <taxon>Bacillati</taxon>
        <taxon>Actinomycetota</taxon>
        <taxon>Actinomycetes</taxon>
        <taxon>Kitasatosporales</taxon>
        <taxon>Streptomycetaceae</taxon>
        <taxon>Streptomyces</taxon>
    </lineage>
</organism>
<feature type="domain" description="HTH cro/C1-type" evidence="2">
    <location>
        <begin position="71"/>
        <end position="124"/>
    </location>
</feature>
<dbReference type="Pfam" id="PF13560">
    <property type="entry name" value="HTH_31"/>
    <property type="match status" value="1"/>
</dbReference>
<dbReference type="InterPro" id="IPR010982">
    <property type="entry name" value="Lambda_DNA-bd_dom_sf"/>
</dbReference>
<name>A0ABQ3CKF6_9ACTN</name>
<dbReference type="SUPFAM" id="SSF47413">
    <property type="entry name" value="lambda repressor-like DNA-binding domains"/>
    <property type="match status" value="1"/>
</dbReference>
<dbReference type="PROSITE" id="PS50943">
    <property type="entry name" value="HTH_CROC1"/>
    <property type="match status" value="1"/>
</dbReference>
<evidence type="ECO:0000259" key="2">
    <source>
        <dbReference type="PROSITE" id="PS50943"/>
    </source>
</evidence>
<sequence>MTTLGHPVRAARRAGWTTTAVHPEAHAPQPRGHPPHPPEANMDASSELGAFLKSRRAALRPEDVGLATAPARRRVAGLRREELALLAGVSITHYTRLEQGRATGVSDSVLDAVARTLRLTEDETAHLRDLARPAARRRPAAPRAEHATPSARQLLAAMTDVPALVLDRRNDVLAWNRLGHALLAPHLPGDAPDTPTARPNLIRMLFLDERYRALYADWKEEAHLAVASLRLVAGRHPDDRALAELIGHLSIRSDEFTALWARHPVRTCASGSKSLRHPAVGTLELSFENLCLPGPAGQRLIAYTAAPGTPSDAALRLLAGTTAPAEPGLPALDAH</sequence>
<dbReference type="InterPro" id="IPR001387">
    <property type="entry name" value="Cro/C1-type_HTH"/>
</dbReference>
<dbReference type="CDD" id="cd00093">
    <property type="entry name" value="HTH_XRE"/>
    <property type="match status" value="1"/>
</dbReference>
<evidence type="ECO:0000313" key="3">
    <source>
        <dbReference type="EMBL" id="GHA23544.1"/>
    </source>
</evidence>
<dbReference type="Proteomes" id="UP000653644">
    <property type="component" value="Unassembled WGS sequence"/>
</dbReference>
<comment type="caution">
    <text evidence="3">The sequence shown here is derived from an EMBL/GenBank/DDBJ whole genome shotgun (WGS) entry which is preliminary data.</text>
</comment>
<dbReference type="Pfam" id="PF17765">
    <property type="entry name" value="MLTR_LBD"/>
    <property type="match status" value="1"/>
</dbReference>
<dbReference type="PANTHER" id="PTHR35010">
    <property type="entry name" value="BLL4672 PROTEIN-RELATED"/>
    <property type="match status" value="1"/>
</dbReference>
<dbReference type="EMBL" id="BMVN01000008">
    <property type="protein sequence ID" value="GHA23544.1"/>
    <property type="molecule type" value="Genomic_DNA"/>
</dbReference>
<reference evidence="4" key="1">
    <citation type="journal article" date="2019" name="Int. J. Syst. Evol. Microbiol.">
        <title>The Global Catalogue of Microorganisms (GCM) 10K type strain sequencing project: providing services to taxonomists for standard genome sequencing and annotation.</title>
        <authorList>
            <consortium name="The Broad Institute Genomics Platform"/>
            <consortium name="The Broad Institute Genome Sequencing Center for Infectious Disease"/>
            <person name="Wu L."/>
            <person name="Ma J."/>
        </authorList>
    </citation>
    <scope>NUCLEOTIDE SEQUENCE [LARGE SCALE GENOMIC DNA]</scope>
    <source>
        <strain evidence="4">JCM 4733</strain>
    </source>
</reference>
<keyword evidence="4" id="KW-1185">Reference proteome</keyword>
<dbReference type="Gene3D" id="3.30.450.180">
    <property type="match status" value="1"/>
</dbReference>
<dbReference type="Gene3D" id="1.10.260.40">
    <property type="entry name" value="lambda repressor-like DNA-binding domains"/>
    <property type="match status" value="1"/>
</dbReference>
<proteinExistence type="predicted"/>
<gene>
    <name evidence="3" type="ORF">GCM10010345_30770</name>
</gene>
<evidence type="ECO:0000313" key="4">
    <source>
        <dbReference type="Proteomes" id="UP000653644"/>
    </source>
</evidence>
<feature type="region of interest" description="Disordered" evidence="1">
    <location>
        <begin position="23"/>
        <end position="43"/>
    </location>
</feature>
<accession>A0ABQ3CKF6</accession>
<dbReference type="SMART" id="SM00530">
    <property type="entry name" value="HTH_XRE"/>
    <property type="match status" value="1"/>
</dbReference>
<evidence type="ECO:0000256" key="1">
    <source>
        <dbReference type="SAM" id="MobiDB-lite"/>
    </source>
</evidence>
<dbReference type="PANTHER" id="PTHR35010:SF2">
    <property type="entry name" value="BLL4672 PROTEIN"/>
    <property type="match status" value="1"/>
</dbReference>